<protein>
    <submittedName>
        <fullName evidence="6">Efflux RND transporter periplasmic adaptor subunit</fullName>
    </submittedName>
</protein>
<dbReference type="SUPFAM" id="SSF111369">
    <property type="entry name" value="HlyD-like secretion proteins"/>
    <property type="match status" value="1"/>
</dbReference>
<feature type="transmembrane region" description="Helical" evidence="4">
    <location>
        <begin position="21"/>
        <end position="45"/>
    </location>
</feature>
<keyword evidence="2" id="KW-0175">Coiled coil</keyword>
<dbReference type="AlphaFoldDB" id="A0A5R9IRR9"/>
<accession>A0A5R9IRR9</accession>
<feature type="compositionally biased region" description="Polar residues" evidence="3">
    <location>
        <begin position="421"/>
        <end position="438"/>
    </location>
</feature>
<evidence type="ECO:0000256" key="4">
    <source>
        <dbReference type="SAM" id="Phobius"/>
    </source>
</evidence>
<dbReference type="RefSeq" id="WP_138318822.1">
    <property type="nucleotide sequence ID" value="NZ_VCBC01000004.1"/>
</dbReference>
<comment type="similarity">
    <text evidence="1">Belongs to the membrane fusion protein (MFP) (TC 8.A.1) family.</text>
</comment>
<dbReference type="Gene3D" id="2.40.420.20">
    <property type="match status" value="1"/>
</dbReference>
<organism evidence="6 7">
    <name type="scientific">Thalassotalea litorea</name>
    <dbReference type="NCBI Taxonomy" id="2020715"/>
    <lineage>
        <taxon>Bacteria</taxon>
        <taxon>Pseudomonadati</taxon>
        <taxon>Pseudomonadota</taxon>
        <taxon>Gammaproteobacteria</taxon>
        <taxon>Alteromonadales</taxon>
        <taxon>Colwelliaceae</taxon>
        <taxon>Thalassotalea</taxon>
    </lineage>
</organism>
<dbReference type="Gene3D" id="1.10.287.470">
    <property type="entry name" value="Helix hairpin bin"/>
    <property type="match status" value="1"/>
</dbReference>
<dbReference type="InterPro" id="IPR058625">
    <property type="entry name" value="MdtA-like_BSH"/>
</dbReference>
<dbReference type="EMBL" id="VCBC01000004">
    <property type="protein sequence ID" value="TLU66757.1"/>
    <property type="molecule type" value="Genomic_DNA"/>
</dbReference>
<evidence type="ECO:0000256" key="3">
    <source>
        <dbReference type="SAM" id="MobiDB-lite"/>
    </source>
</evidence>
<dbReference type="OrthoDB" id="5730196at2"/>
<feature type="domain" description="Multidrug resistance protein MdtA-like barrel-sandwich hybrid" evidence="5">
    <location>
        <begin position="90"/>
        <end position="225"/>
    </location>
</feature>
<sequence length="438" mass="48141">MSSVSSDFQQQNSKTKSQRSIFVVLAPFIIVAFGFAGCVGLSAMAEKPEKKPSLAKLPVVEVAEITKQDVTFTIHSQGTVMPRTETALISEVSGQITFVADKMKVGGFFKKGEVLMEIDPITYQVGVLEAQSRLDAAKATLVEEKARADQAEDEWQLTGKPLSEAPVLALRLPQLQRAMADAEAATADMQGAQLKLKRTKIIAPYDALIKAKYVDIGQYVGTGTQLVDTFAVDYAEVRLPVKQQDIGFIKLPKVNQQGDASNTVVVSTQQGLRTLTWDSYISRYEGVVNDRSRVHYLVAHIDDPYNLLTEERDVELRMGMFVKASIKGKSYSDITAIPRSAIRGAGQLYLIDPENRLKIVTVDVLRSDKDYAYIQGDIVAGNRVVTTRLETPVQGMELRVSGEEVEQNEVSEPAEAEKANDAQTSNATETQQTSTRVE</sequence>
<keyword evidence="4" id="KW-1133">Transmembrane helix</keyword>
<name>A0A5R9IRR9_9GAMM</name>
<dbReference type="Proteomes" id="UP000307790">
    <property type="component" value="Unassembled WGS sequence"/>
</dbReference>
<feature type="compositionally biased region" description="Acidic residues" evidence="3">
    <location>
        <begin position="403"/>
        <end position="414"/>
    </location>
</feature>
<evidence type="ECO:0000313" key="6">
    <source>
        <dbReference type="EMBL" id="TLU66757.1"/>
    </source>
</evidence>
<evidence type="ECO:0000256" key="2">
    <source>
        <dbReference type="SAM" id="Coils"/>
    </source>
</evidence>
<proteinExistence type="inferred from homology"/>
<dbReference type="PANTHER" id="PTHR30469:SF12">
    <property type="entry name" value="MULTIDRUG RESISTANCE PROTEIN MDTA"/>
    <property type="match status" value="1"/>
</dbReference>
<evidence type="ECO:0000256" key="1">
    <source>
        <dbReference type="ARBA" id="ARBA00009477"/>
    </source>
</evidence>
<keyword evidence="4" id="KW-0812">Transmembrane</keyword>
<reference evidence="6 7" key="1">
    <citation type="submission" date="2019-05" db="EMBL/GenBank/DDBJ databases">
        <title>Genome sequences of Thalassotalea litorea 1K03283.</title>
        <authorList>
            <person name="Zhang D."/>
        </authorList>
    </citation>
    <scope>NUCLEOTIDE SEQUENCE [LARGE SCALE GENOMIC DNA]</scope>
    <source>
        <strain evidence="6 7">MCCC 1K03283</strain>
    </source>
</reference>
<keyword evidence="4" id="KW-0472">Membrane</keyword>
<evidence type="ECO:0000259" key="5">
    <source>
        <dbReference type="Pfam" id="PF25917"/>
    </source>
</evidence>
<feature type="coiled-coil region" evidence="2">
    <location>
        <begin position="127"/>
        <end position="195"/>
    </location>
</feature>
<gene>
    <name evidence="6" type="ORF">FE810_04410</name>
</gene>
<comment type="caution">
    <text evidence="6">The sequence shown here is derived from an EMBL/GenBank/DDBJ whole genome shotgun (WGS) entry which is preliminary data.</text>
</comment>
<dbReference type="PANTHER" id="PTHR30469">
    <property type="entry name" value="MULTIDRUG RESISTANCE PROTEIN MDTA"/>
    <property type="match status" value="1"/>
</dbReference>
<evidence type="ECO:0000313" key="7">
    <source>
        <dbReference type="Proteomes" id="UP000307790"/>
    </source>
</evidence>
<dbReference type="NCBIfam" id="TIGR01730">
    <property type="entry name" value="RND_mfp"/>
    <property type="match status" value="1"/>
</dbReference>
<dbReference type="GO" id="GO:0015562">
    <property type="term" value="F:efflux transmembrane transporter activity"/>
    <property type="evidence" value="ECO:0007669"/>
    <property type="project" value="TreeGrafter"/>
</dbReference>
<dbReference type="GO" id="GO:1990281">
    <property type="term" value="C:efflux pump complex"/>
    <property type="evidence" value="ECO:0007669"/>
    <property type="project" value="TreeGrafter"/>
</dbReference>
<feature type="region of interest" description="Disordered" evidence="3">
    <location>
        <begin position="400"/>
        <end position="438"/>
    </location>
</feature>
<dbReference type="Pfam" id="PF25917">
    <property type="entry name" value="BSH_RND"/>
    <property type="match status" value="1"/>
</dbReference>
<dbReference type="Gene3D" id="2.40.50.100">
    <property type="match status" value="1"/>
</dbReference>
<keyword evidence="7" id="KW-1185">Reference proteome</keyword>
<dbReference type="InterPro" id="IPR006143">
    <property type="entry name" value="RND_pump_MFP"/>
</dbReference>
<dbReference type="Gene3D" id="2.40.30.170">
    <property type="match status" value="1"/>
</dbReference>